<protein>
    <submittedName>
        <fullName evidence="1">Uncharacterized protein</fullName>
    </submittedName>
</protein>
<evidence type="ECO:0000313" key="2">
    <source>
        <dbReference type="Proteomes" id="UP000287972"/>
    </source>
</evidence>
<evidence type="ECO:0000313" key="1">
    <source>
        <dbReference type="EMBL" id="RSL77582.1"/>
    </source>
</evidence>
<proteinExistence type="predicted"/>
<dbReference type="EMBL" id="NKCL01000242">
    <property type="protein sequence ID" value="RSL77582.1"/>
    <property type="molecule type" value="Genomic_DNA"/>
</dbReference>
<dbReference type="AlphaFoldDB" id="A0A428RJ92"/>
<name>A0A428RJ92_9HYPO</name>
<dbReference type="Gene3D" id="2.40.370.10">
    <property type="entry name" value="AttH-like domain"/>
    <property type="match status" value="1"/>
</dbReference>
<dbReference type="SUPFAM" id="SSF159245">
    <property type="entry name" value="AttH-like"/>
    <property type="match status" value="1"/>
</dbReference>
<sequence>MLTYYCVLHQGASMGRDKAHMEGSPEDFYAANLMRRIALENFDHDLAWILFKMSCRYAQTLQLHQLDRPDVAGSPAASIGKPILDQDRAGLWDLIQTDLLYRLVFDKPPTLTGDMDAWKVNLPTLVSQEDTMEDRTAAIQFILRSRLTFALSDYFHIMELRKSNNDHQLISQVEAICVQIKDLYDEWNIDKWVQELTTNSPLLWNVSSIAFTGYHCIIYMLRRTVASVHNFPTLDQADDLVSNIPLVQTTLTNRFDVRDTLAYVTNRTGNVNNVFTLLWVTTTEGKKFHLTTNAGLIQSENMGTFISLNDLQDRTARGASILLPGSGNPDRLDMRSVAQNITGPAGGDGWTNTQLKIDLADIGVDVSFRPTGKNFYYGGNGGVQLFENAPDKDVSRYLPGWSWYWANPTTRINGTLSIDGKKHTVDSSQSYALFERQWGDFNIGKGYYILWLYLETGEVLISWSMEPNEAGESKIAFASIWHPNGWHEMIPVGPKSRAWDISRSKVTGYKYFNRFFLDLPARDASFRFDKWVRDAELVPSPPEQLHRYINISESYGEGTARWNGKTVKLQGHVEQLSRLR</sequence>
<dbReference type="Proteomes" id="UP000287972">
    <property type="component" value="Unassembled WGS sequence"/>
</dbReference>
<comment type="caution">
    <text evidence="1">The sequence shown here is derived from an EMBL/GenBank/DDBJ whole genome shotgun (WGS) entry which is preliminary data.</text>
</comment>
<keyword evidence="2" id="KW-1185">Reference proteome</keyword>
<dbReference type="CDD" id="cd12148">
    <property type="entry name" value="fungal_TF_MHR"/>
    <property type="match status" value="1"/>
</dbReference>
<accession>A0A428RJ92</accession>
<dbReference type="InterPro" id="IPR023374">
    <property type="entry name" value="AttH-like_dom_sf"/>
</dbReference>
<organism evidence="1 2">
    <name type="scientific">Fusarium floridanum</name>
    <dbReference type="NCBI Taxonomy" id="1325733"/>
    <lineage>
        <taxon>Eukaryota</taxon>
        <taxon>Fungi</taxon>
        <taxon>Dikarya</taxon>
        <taxon>Ascomycota</taxon>
        <taxon>Pezizomycotina</taxon>
        <taxon>Sordariomycetes</taxon>
        <taxon>Hypocreomycetidae</taxon>
        <taxon>Hypocreales</taxon>
        <taxon>Nectriaceae</taxon>
        <taxon>Fusarium</taxon>
        <taxon>Fusarium solani species complex</taxon>
    </lineage>
</organism>
<gene>
    <name evidence="1" type="ORF">CEP51_008962</name>
</gene>
<reference evidence="1 2" key="1">
    <citation type="submission" date="2017-06" db="EMBL/GenBank/DDBJ databases">
        <title>Comparative genomic analysis of Ambrosia Fusariam Clade fungi.</title>
        <authorList>
            <person name="Stajich J.E."/>
            <person name="Carrillo J."/>
            <person name="Kijimoto T."/>
            <person name="Eskalen A."/>
            <person name="O'Donnell K."/>
            <person name="Kasson M."/>
        </authorList>
    </citation>
    <scope>NUCLEOTIDE SEQUENCE [LARGE SCALE GENOMIC DNA]</scope>
    <source>
        <strain evidence="1 2">NRRL62606</strain>
    </source>
</reference>